<evidence type="ECO:0000259" key="6">
    <source>
        <dbReference type="PROSITE" id="PS51184"/>
    </source>
</evidence>
<evidence type="ECO:0000313" key="7">
    <source>
        <dbReference type="EMBL" id="CZR53146.1"/>
    </source>
</evidence>
<evidence type="ECO:0000256" key="5">
    <source>
        <dbReference type="SAM" id="MobiDB-lite"/>
    </source>
</evidence>
<protein>
    <submittedName>
        <fullName evidence="7">Related to c-module-binding factor</fullName>
    </submittedName>
</protein>
<feature type="compositionally biased region" description="Basic and acidic residues" evidence="5">
    <location>
        <begin position="545"/>
        <end position="554"/>
    </location>
</feature>
<dbReference type="Pfam" id="PF02373">
    <property type="entry name" value="JmjC"/>
    <property type="match status" value="1"/>
</dbReference>
<accession>A0A1L7WK58</accession>
<dbReference type="InterPro" id="IPR003347">
    <property type="entry name" value="JmjC_dom"/>
</dbReference>
<proteinExistence type="predicted"/>
<dbReference type="InterPro" id="IPR018866">
    <property type="entry name" value="Znf-4CXXC_R1"/>
</dbReference>
<feature type="compositionally biased region" description="Basic and acidic residues" evidence="5">
    <location>
        <begin position="1168"/>
        <end position="1180"/>
    </location>
</feature>
<feature type="compositionally biased region" description="Low complexity" evidence="5">
    <location>
        <begin position="1214"/>
        <end position="1232"/>
    </location>
</feature>
<dbReference type="CDD" id="cd15489">
    <property type="entry name" value="PHD_SF"/>
    <property type="match status" value="1"/>
</dbReference>
<feature type="compositionally biased region" description="Basic and acidic residues" evidence="5">
    <location>
        <begin position="1067"/>
        <end position="1084"/>
    </location>
</feature>
<feature type="compositionally biased region" description="Basic and acidic residues" evidence="5">
    <location>
        <begin position="1125"/>
        <end position="1140"/>
    </location>
</feature>
<dbReference type="Proteomes" id="UP000184330">
    <property type="component" value="Unassembled WGS sequence"/>
</dbReference>
<sequence length="1410" mass="158061">MPSQTHPQAQFVPISPDFDLDALVQEIHNFDFVTRLSTDKLREHSIQSFEALVEAIVIENGKPLVVEDWGSSLPPWLFSRDWLEQNLGKEPQNVRDIPNEANIPMTMGHYLRSMDQLTRQFESSTYRNPKRQRLYLKDIDCPDMWADHLKQVLPECIYYLNDCIESRTGGDGSILEPNEYGQMQWGKGVAPAGDLMSSLPEPMRAQNMMCYIGHEGTYTAAHREMCGTLGHNIMVEASDGSKGEKPGSSVWFMTETKEREVVSEYFLSMLGHDIEVEKHFAQVNAWKKAPFNVYVVEQKPGDLILIPSLAPHQVWNRGTRTMKVAWNRTTIDTLELALHEALPRARMVCREEQYKCKAIVYYTLAKYHALLQRDTIEPKMWKYGRIKSLLEQFKRLFDLYQEILVSEMFSPKLPEQTNVELIPYDSFITCSYCRGNIFNRFLTCKSCIQRGEDANGEPVEDTYDVCMDCYAMGRSCACVSGLSWVEQWDWSTLMQNYEQWRNVVVQSDGFFDAKKSPQPLDIARKRYGRKPIAEVCQEQLKLRPFKDPNRDRSPTPEMSDVEPEVDDEGRLKPRKGEKTKKGAKVYPKSHAHTCHICFKHHGDWKMAFCTTCNLSYCYGVLWRAFDLMPQAVMEDKEWQCPRCLKMCSCAKCRKNTTNIQKPYEPKGTLLGHDTKKVADFRSVESLVDFSKTNLLWLRDEHAHNPHESARMKRLKEKVEAEKARANDESFHDANGIEDDPFDESMTNGFAQSMQDIDPTLRGPGLAIFRENDNGYQYRDSYEAAQHGANPYAVENPDESAPGWADGHYDLDDYNSYNQPPASYPSRLLTPIAPMMREPEETYQDPAHAGQNRMMGIGYYQQDGTIDRILYDPPVTDGMIEEPPQQPTPSKNPNMMFSDLLDPQMTQAEQPKKRKRINADGEDEDDVEFFTSKKHKLAAATKKHKQEYQLEGVAHPSRPEKRVPRRSTGKPQSYQDLGEAAVPIEEDEGPSSLAGPRKRKPENTDSDLELAAQAFSRLTKPKPKEKSTAPAPARKRRSIRAQESTRSSGSPSLAPNTIKTPRKSAWLARKEAQDAGKSFPDELPKRTRRKRGEAAADREGTASHIVDLDSASEDGDNDDGGVSLNSDKDSLFGEPVEREEGGEGDSTWKTTEIDENVQIAERSSKKRKEVQQKPEPAKEARGILNGAGVGAPAPKRRGRPPKNRPSMPLVDTRSESPPMIAPEAEAEAAPTPAPKLLSLKEKLALKGKSFKIVAAKSQAVTVSSPGRLSAIASKQPVSRAPSTGPSSSRSTPSIPPKSILKTPAIPSPIGWNSVNNPYLMKLGAVESSAASPSTASTSNKSTPITKAPIPTPKKGPTVVRLMSPGSAPERPESIESSASDSSSDDEDIPAFRPALIMQFAAAGSHKDDLPV</sequence>
<dbReference type="PROSITE" id="PS51184">
    <property type="entry name" value="JMJC"/>
    <property type="match status" value="1"/>
</dbReference>
<feature type="compositionally biased region" description="Low complexity" evidence="5">
    <location>
        <begin position="1326"/>
        <end position="1356"/>
    </location>
</feature>
<evidence type="ECO:0000256" key="2">
    <source>
        <dbReference type="ARBA" id="ARBA00023015"/>
    </source>
</evidence>
<evidence type="ECO:0000256" key="4">
    <source>
        <dbReference type="ARBA" id="ARBA00023242"/>
    </source>
</evidence>
<dbReference type="OrthoDB" id="298344at2759"/>
<dbReference type="STRING" id="576137.A0A1L7WK58"/>
<comment type="subcellular location">
    <subcellularLocation>
        <location evidence="1">Nucleus</location>
    </subcellularLocation>
</comment>
<dbReference type="SMART" id="SM00558">
    <property type="entry name" value="JmjC"/>
    <property type="match status" value="1"/>
</dbReference>
<keyword evidence="3" id="KW-0804">Transcription</keyword>
<evidence type="ECO:0000256" key="3">
    <source>
        <dbReference type="ARBA" id="ARBA00023163"/>
    </source>
</evidence>
<dbReference type="EMBL" id="FJOG01000003">
    <property type="protein sequence ID" value="CZR53146.1"/>
    <property type="molecule type" value="Genomic_DNA"/>
</dbReference>
<feature type="compositionally biased region" description="Basic and acidic residues" evidence="5">
    <location>
        <begin position="568"/>
        <end position="580"/>
    </location>
</feature>
<evidence type="ECO:0000313" key="8">
    <source>
        <dbReference type="Proteomes" id="UP000184330"/>
    </source>
</evidence>
<reference evidence="7 8" key="1">
    <citation type="submission" date="2016-03" db="EMBL/GenBank/DDBJ databases">
        <authorList>
            <person name="Ploux O."/>
        </authorList>
    </citation>
    <scope>NUCLEOTIDE SEQUENCE [LARGE SCALE GENOMIC DNA]</scope>
    <source>
        <strain evidence="7 8">UAMH 11012</strain>
    </source>
</reference>
<keyword evidence="4" id="KW-0539">Nucleus</keyword>
<evidence type="ECO:0000256" key="1">
    <source>
        <dbReference type="ARBA" id="ARBA00004123"/>
    </source>
</evidence>
<organism evidence="7 8">
    <name type="scientific">Phialocephala subalpina</name>
    <dbReference type="NCBI Taxonomy" id="576137"/>
    <lineage>
        <taxon>Eukaryota</taxon>
        <taxon>Fungi</taxon>
        <taxon>Dikarya</taxon>
        <taxon>Ascomycota</taxon>
        <taxon>Pezizomycotina</taxon>
        <taxon>Leotiomycetes</taxon>
        <taxon>Helotiales</taxon>
        <taxon>Mollisiaceae</taxon>
        <taxon>Phialocephala</taxon>
        <taxon>Phialocephala fortinii species complex</taxon>
    </lineage>
</organism>
<feature type="compositionally biased region" description="Low complexity" evidence="5">
    <location>
        <begin position="1277"/>
        <end position="1298"/>
    </location>
</feature>
<feature type="domain" description="JmjC" evidence="6">
    <location>
        <begin position="179"/>
        <end position="345"/>
    </location>
</feature>
<feature type="region of interest" description="Disordered" evidence="5">
    <location>
        <begin position="1325"/>
        <end position="1390"/>
    </location>
</feature>
<keyword evidence="8" id="KW-1185">Reference proteome</keyword>
<feature type="compositionally biased region" description="Basic and acidic residues" evidence="5">
    <location>
        <begin position="1091"/>
        <end position="1100"/>
    </location>
</feature>
<dbReference type="Pfam" id="PF10497">
    <property type="entry name" value="zf-4CXXC_R1"/>
    <property type="match status" value="1"/>
</dbReference>
<feature type="region of interest" description="Disordered" evidence="5">
    <location>
        <begin position="545"/>
        <end position="584"/>
    </location>
</feature>
<feature type="region of interest" description="Disordered" evidence="5">
    <location>
        <begin position="877"/>
        <end position="925"/>
    </location>
</feature>
<dbReference type="Gene3D" id="2.60.120.650">
    <property type="entry name" value="Cupin"/>
    <property type="match status" value="1"/>
</dbReference>
<feature type="region of interest" description="Disordered" evidence="5">
    <location>
        <begin position="1255"/>
        <end position="1309"/>
    </location>
</feature>
<keyword evidence="2" id="KW-0805">Transcription regulation</keyword>
<feature type="region of interest" description="Disordered" evidence="5">
    <location>
        <begin position="937"/>
        <end position="1232"/>
    </location>
</feature>
<dbReference type="GO" id="GO:0005634">
    <property type="term" value="C:nucleus"/>
    <property type="evidence" value="ECO:0007669"/>
    <property type="project" value="UniProtKB-SubCell"/>
</dbReference>
<gene>
    <name evidence="7" type="ORF">PAC_03024</name>
</gene>
<dbReference type="SUPFAM" id="SSF51197">
    <property type="entry name" value="Clavaminate synthase-like"/>
    <property type="match status" value="1"/>
</dbReference>
<name>A0A1L7WK58_9HELO</name>
<feature type="compositionally biased region" description="Acidic residues" evidence="5">
    <location>
        <begin position="1109"/>
        <end position="1118"/>
    </location>
</feature>
<feature type="compositionally biased region" description="Polar residues" evidence="5">
    <location>
        <begin position="1040"/>
        <end position="1058"/>
    </location>
</feature>